<dbReference type="Proteomes" id="UP000015688">
    <property type="component" value="Unassembled WGS sequence"/>
</dbReference>
<dbReference type="EMBL" id="AVNC01000015">
    <property type="protein sequence ID" value="EQK42874.1"/>
    <property type="molecule type" value="Genomic_DNA"/>
</dbReference>
<evidence type="ECO:0000313" key="2">
    <source>
        <dbReference type="Proteomes" id="UP000015688"/>
    </source>
</evidence>
<reference evidence="1 2" key="1">
    <citation type="submission" date="2013-06" db="EMBL/GenBank/DDBJ databases">
        <authorList>
            <person name="Walk S."/>
            <person name="Aronoff D."/>
            <person name="Young V.Y."/>
            <person name="Marsh J."/>
            <person name="Harrison L."/>
            <person name="Daugherty S.C."/>
            <person name="Shefchek K.A."/>
            <person name="Hine E.E."/>
            <person name="Tallon L.J."/>
            <person name="Sadzewicz L.K."/>
            <person name="Rasko D.A."/>
        </authorList>
    </citation>
    <scope>NUCLEOTIDE SEQUENCE [LARGE SCALE GENOMIC DNA]</scope>
    <source>
        <strain evidence="1 2">ATCC 638</strain>
    </source>
</reference>
<dbReference type="RefSeq" id="WP_021432982.1">
    <property type="nucleotide sequence ID" value="NZ_AVNC01000015.1"/>
</dbReference>
<comment type="caution">
    <text evidence="1">The sequence shown here is derived from an EMBL/GenBank/DDBJ whole genome shotgun (WGS) entry which is preliminary data.</text>
</comment>
<evidence type="ECO:0000313" key="1">
    <source>
        <dbReference type="EMBL" id="EQK42874.1"/>
    </source>
</evidence>
<protein>
    <submittedName>
        <fullName evidence="1">Uncharacterized protein</fullName>
    </submittedName>
</protein>
<sequence length="205" mass="24446">MYLENSESWSIITFNEDLLNFAVFTGCMYNLIDNQVFYEDNVRWPANRVINNCKECDHSKLKTQWSNWFNDIVSNQAVNIGKDTMYNFIEEIYDISNFKELEYVELRERCKIAYPNFIEWWNMQAGGKTALSLYEYIGGEIFCEYVEELEKKLNRKAKPFKLYIEIVYTGVPKVLEVNENYMIVTPNGYMGSDREWWLNKLSKLI</sequence>
<accession>T4VGM8</accession>
<dbReference type="AlphaFoldDB" id="T4VGM8"/>
<proteinExistence type="predicted"/>
<dbReference type="GeneID" id="67472663"/>
<dbReference type="PATRIC" id="fig|1233171.3.peg.1709"/>
<name>T4VGM8_PARBF</name>
<organism evidence="1 2">
    <name type="scientific">Paraclostridium bifermentans ATCC 638 = DSM 14991</name>
    <dbReference type="NCBI Taxonomy" id="1233171"/>
    <lineage>
        <taxon>Bacteria</taxon>
        <taxon>Bacillati</taxon>
        <taxon>Bacillota</taxon>
        <taxon>Clostridia</taxon>
        <taxon>Peptostreptococcales</taxon>
        <taxon>Peptostreptococcaceae</taxon>
        <taxon>Paraclostridium</taxon>
    </lineage>
</organism>
<gene>
    <name evidence="1" type="ORF">C672_1818</name>
</gene>